<keyword evidence="3 6" id="KW-0812">Transmembrane</keyword>
<feature type="transmembrane region" description="Helical" evidence="6">
    <location>
        <begin position="16"/>
        <end position="35"/>
    </location>
</feature>
<evidence type="ECO:0000256" key="3">
    <source>
        <dbReference type="ARBA" id="ARBA00022692"/>
    </source>
</evidence>
<evidence type="ECO:0000256" key="5">
    <source>
        <dbReference type="ARBA" id="ARBA00023136"/>
    </source>
</evidence>
<evidence type="ECO:0000256" key="6">
    <source>
        <dbReference type="SAM" id="Phobius"/>
    </source>
</evidence>
<feature type="transmembrane region" description="Helical" evidence="6">
    <location>
        <begin position="93"/>
        <end position="113"/>
    </location>
</feature>
<dbReference type="InterPro" id="IPR007919">
    <property type="entry name" value="UPF0220"/>
</dbReference>
<evidence type="ECO:0000313" key="7">
    <source>
        <dbReference type="EMBL" id="KAK4884737.1"/>
    </source>
</evidence>
<protein>
    <recommendedName>
        <fullName evidence="9">Transmembrane protein 50B</fullName>
    </recommendedName>
</protein>
<comment type="caution">
    <text evidence="7">The sequence shown here is derived from an EMBL/GenBank/DDBJ whole genome shotgun (WGS) entry which is preliminary data.</text>
</comment>
<dbReference type="AlphaFoldDB" id="A0AAN7Q7L1"/>
<accession>A0AAN7Q7L1</accession>
<evidence type="ECO:0000256" key="4">
    <source>
        <dbReference type="ARBA" id="ARBA00022989"/>
    </source>
</evidence>
<gene>
    <name evidence="7" type="ORF">RN001_001008</name>
</gene>
<dbReference type="EMBL" id="JARPUR010000001">
    <property type="protein sequence ID" value="KAK4884737.1"/>
    <property type="molecule type" value="Genomic_DNA"/>
</dbReference>
<evidence type="ECO:0000256" key="2">
    <source>
        <dbReference type="ARBA" id="ARBA00005335"/>
    </source>
</evidence>
<comment type="similarity">
    <text evidence="2">Belongs to the UPF0220 family.</text>
</comment>
<sequence>MFWGCNRIHLTEEGKNYFVCLLCGVLFFTGWWMMIDVLAVNSQVISATKIYHIPGLASTASFLIVNAISTRYIEIYYCVYAPTCKNIALARSIMYIGLVLGFGSLFAATYILIHDFLLSAVESYTPGVFIFLQNFLIFSSNMILKFFYRTDY</sequence>
<dbReference type="GO" id="GO:0016020">
    <property type="term" value="C:membrane"/>
    <property type="evidence" value="ECO:0007669"/>
    <property type="project" value="UniProtKB-SubCell"/>
</dbReference>
<name>A0AAN7Q7L1_9COLE</name>
<organism evidence="7 8">
    <name type="scientific">Aquatica leii</name>
    <dbReference type="NCBI Taxonomy" id="1421715"/>
    <lineage>
        <taxon>Eukaryota</taxon>
        <taxon>Metazoa</taxon>
        <taxon>Ecdysozoa</taxon>
        <taxon>Arthropoda</taxon>
        <taxon>Hexapoda</taxon>
        <taxon>Insecta</taxon>
        <taxon>Pterygota</taxon>
        <taxon>Neoptera</taxon>
        <taxon>Endopterygota</taxon>
        <taxon>Coleoptera</taxon>
        <taxon>Polyphaga</taxon>
        <taxon>Elateriformia</taxon>
        <taxon>Elateroidea</taxon>
        <taxon>Lampyridae</taxon>
        <taxon>Luciolinae</taxon>
        <taxon>Aquatica</taxon>
    </lineage>
</organism>
<comment type="subcellular location">
    <subcellularLocation>
        <location evidence="1">Membrane</location>
        <topology evidence="1">Multi-pass membrane protein</topology>
    </subcellularLocation>
</comment>
<dbReference type="PANTHER" id="PTHR13180">
    <property type="entry name" value="SMALL MEMBRANE PROTEIN-RELATED"/>
    <property type="match status" value="1"/>
</dbReference>
<feature type="transmembrane region" description="Helical" evidence="6">
    <location>
        <begin position="55"/>
        <end position="73"/>
    </location>
</feature>
<keyword evidence="8" id="KW-1185">Reference proteome</keyword>
<evidence type="ECO:0000256" key="1">
    <source>
        <dbReference type="ARBA" id="ARBA00004141"/>
    </source>
</evidence>
<feature type="transmembrane region" description="Helical" evidence="6">
    <location>
        <begin position="128"/>
        <end position="148"/>
    </location>
</feature>
<dbReference type="Proteomes" id="UP001353858">
    <property type="component" value="Unassembled WGS sequence"/>
</dbReference>
<dbReference type="Pfam" id="PF05255">
    <property type="entry name" value="UPF0220"/>
    <property type="match status" value="1"/>
</dbReference>
<reference evidence="8" key="1">
    <citation type="submission" date="2023-01" db="EMBL/GenBank/DDBJ databases">
        <title>Key to firefly adult light organ development and bioluminescence: homeobox transcription factors regulate luciferase expression and transportation to peroxisome.</title>
        <authorList>
            <person name="Fu X."/>
        </authorList>
    </citation>
    <scope>NUCLEOTIDE SEQUENCE [LARGE SCALE GENOMIC DNA]</scope>
</reference>
<keyword evidence="5 6" id="KW-0472">Membrane</keyword>
<proteinExistence type="inferred from homology"/>
<keyword evidence="4 6" id="KW-1133">Transmembrane helix</keyword>
<evidence type="ECO:0000313" key="8">
    <source>
        <dbReference type="Proteomes" id="UP001353858"/>
    </source>
</evidence>
<evidence type="ECO:0008006" key="9">
    <source>
        <dbReference type="Google" id="ProtNLM"/>
    </source>
</evidence>